<gene>
    <name evidence="2" type="ORF">GALMADRAFT_265872</name>
</gene>
<evidence type="ECO:0000313" key="2">
    <source>
        <dbReference type="EMBL" id="KDR79425.1"/>
    </source>
</evidence>
<sequence>MKIASTITAVLLALPLMAAAKCQYNAVCCDIFVQSVGAGKAAVGCSKSIGPCLAVLDVEDDDSKVIACCKNL</sequence>
<keyword evidence="3" id="KW-1185">Reference proteome</keyword>
<feature type="signal peptide" evidence="1">
    <location>
        <begin position="1"/>
        <end position="19"/>
    </location>
</feature>
<organism evidence="2 3">
    <name type="scientific">Galerina marginata (strain CBS 339.88)</name>
    <dbReference type="NCBI Taxonomy" id="685588"/>
    <lineage>
        <taxon>Eukaryota</taxon>
        <taxon>Fungi</taxon>
        <taxon>Dikarya</taxon>
        <taxon>Basidiomycota</taxon>
        <taxon>Agaricomycotina</taxon>
        <taxon>Agaricomycetes</taxon>
        <taxon>Agaricomycetidae</taxon>
        <taxon>Agaricales</taxon>
        <taxon>Agaricineae</taxon>
        <taxon>Strophariaceae</taxon>
        <taxon>Galerina</taxon>
    </lineage>
</organism>
<name>A0A067T8B6_GALM3</name>
<dbReference type="EMBL" id="KL142373">
    <property type="protein sequence ID" value="KDR79425.1"/>
    <property type="molecule type" value="Genomic_DNA"/>
</dbReference>
<dbReference type="HOGENOM" id="CLU_2729122_0_0_1"/>
<proteinExistence type="predicted"/>
<feature type="non-terminal residue" evidence="2">
    <location>
        <position position="72"/>
    </location>
</feature>
<dbReference type="AlphaFoldDB" id="A0A067T8B6"/>
<evidence type="ECO:0000313" key="3">
    <source>
        <dbReference type="Proteomes" id="UP000027222"/>
    </source>
</evidence>
<accession>A0A067T8B6</accession>
<dbReference type="Proteomes" id="UP000027222">
    <property type="component" value="Unassembled WGS sequence"/>
</dbReference>
<keyword evidence="1" id="KW-0732">Signal</keyword>
<protein>
    <recommendedName>
        <fullName evidence="4">Hydrophobin</fullName>
    </recommendedName>
</protein>
<reference evidence="3" key="1">
    <citation type="journal article" date="2014" name="Proc. Natl. Acad. Sci. U.S.A.">
        <title>Extensive sampling of basidiomycete genomes demonstrates inadequacy of the white-rot/brown-rot paradigm for wood decay fungi.</title>
        <authorList>
            <person name="Riley R."/>
            <person name="Salamov A.A."/>
            <person name="Brown D.W."/>
            <person name="Nagy L.G."/>
            <person name="Floudas D."/>
            <person name="Held B.W."/>
            <person name="Levasseur A."/>
            <person name="Lombard V."/>
            <person name="Morin E."/>
            <person name="Otillar R."/>
            <person name="Lindquist E.A."/>
            <person name="Sun H."/>
            <person name="LaButti K.M."/>
            <person name="Schmutz J."/>
            <person name="Jabbour D."/>
            <person name="Luo H."/>
            <person name="Baker S.E."/>
            <person name="Pisabarro A.G."/>
            <person name="Walton J.D."/>
            <person name="Blanchette R.A."/>
            <person name="Henrissat B."/>
            <person name="Martin F."/>
            <person name="Cullen D."/>
            <person name="Hibbett D.S."/>
            <person name="Grigoriev I.V."/>
        </authorList>
    </citation>
    <scope>NUCLEOTIDE SEQUENCE [LARGE SCALE GENOMIC DNA]</scope>
    <source>
        <strain evidence="3">CBS 339.88</strain>
    </source>
</reference>
<feature type="chain" id="PRO_5001648960" description="Hydrophobin" evidence="1">
    <location>
        <begin position="20"/>
        <end position="72"/>
    </location>
</feature>
<evidence type="ECO:0000256" key="1">
    <source>
        <dbReference type="SAM" id="SignalP"/>
    </source>
</evidence>
<evidence type="ECO:0008006" key="4">
    <source>
        <dbReference type="Google" id="ProtNLM"/>
    </source>
</evidence>